<dbReference type="RefSeq" id="WP_202688657.1">
    <property type="nucleotide sequence ID" value="NZ_JAESVN010000004.1"/>
</dbReference>
<dbReference type="PROSITE" id="PS51819">
    <property type="entry name" value="VOC"/>
    <property type="match status" value="1"/>
</dbReference>
<dbReference type="PANTHER" id="PTHR35006:SF1">
    <property type="entry name" value="BLL2941 PROTEIN"/>
    <property type="match status" value="1"/>
</dbReference>
<protein>
    <submittedName>
        <fullName evidence="2">VOC family protein</fullName>
    </submittedName>
</protein>
<gene>
    <name evidence="2" type="ORF">JL811_10895</name>
</gene>
<dbReference type="EMBL" id="JAESVN010000004">
    <property type="protein sequence ID" value="MBL4917729.1"/>
    <property type="molecule type" value="Genomic_DNA"/>
</dbReference>
<sequence>MLLYTTLGTNDLPRAVAFYDPVFQALGHARLPDWTGGWAAWGQDYDAGISFCLCPPFDGQPATPGNGTMIAFRARDAEEVRRFHATGLAHGGTDAGAPGLREDYGPQFYVAYLRDPDGNKLAAVFHPYDAALDG</sequence>
<dbReference type="Gene3D" id="3.10.180.10">
    <property type="entry name" value="2,3-Dihydroxybiphenyl 1,2-Dioxygenase, domain 1"/>
    <property type="match status" value="1"/>
</dbReference>
<feature type="domain" description="VOC" evidence="1">
    <location>
        <begin position="1"/>
        <end position="126"/>
    </location>
</feature>
<dbReference type="Pfam" id="PF00903">
    <property type="entry name" value="Glyoxalase"/>
    <property type="match status" value="1"/>
</dbReference>
<dbReference type="PANTHER" id="PTHR35006">
    <property type="entry name" value="GLYOXALASE FAMILY PROTEIN (AFU_ORTHOLOGUE AFUA_5G14830)"/>
    <property type="match status" value="1"/>
</dbReference>
<dbReference type="InterPro" id="IPR029068">
    <property type="entry name" value="Glyas_Bleomycin-R_OHBP_Dase"/>
</dbReference>
<evidence type="ECO:0000313" key="2">
    <source>
        <dbReference type="EMBL" id="MBL4917729.1"/>
    </source>
</evidence>
<dbReference type="InterPro" id="IPR004360">
    <property type="entry name" value="Glyas_Fos-R_dOase_dom"/>
</dbReference>
<reference evidence="2" key="1">
    <citation type="submission" date="2021-01" db="EMBL/GenBank/DDBJ databases">
        <title>Tabrizicola alba sp. nov. a motile alkaliphilic bacterium isolated from a soda lake.</title>
        <authorList>
            <person name="Szuroczki S."/>
            <person name="Abbaszade G."/>
            <person name="Schumann P."/>
            <person name="Toth E."/>
        </authorList>
    </citation>
    <scope>NUCLEOTIDE SEQUENCE</scope>
    <source>
        <strain evidence="2">DMG-N-6</strain>
    </source>
</reference>
<accession>A0A8K0VDJ1</accession>
<dbReference type="AlphaFoldDB" id="A0A8K0VDJ1"/>
<dbReference type="InterPro" id="IPR037523">
    <property type="entry name" value="VOC_core"/>
</dbReference>
<evidence type="ECO:0000313" key="3">
    <source>
        <dbReference type="Proteomes" id="UP000648908"/>
    </source>
</evidence>
<name>A0A8K0VDJ1_9RHOB</name>
<dbReference type="Proteomes" id="UP000648908">
    <property type="component" value="Unassembled WGS sequence"/>
</dbReference>
<evidence type="ECO:0000259" key="1">
    <source>
        <dbReference type="PROSITE" id="PS51819"/>
    </source>
</evidence>
<keyword evidence="3" id="KW-1185">Reference proteome</keyword>
<organism evidence="2 3">
    <name type="scientific">Szabonella alba</name>
    <dbReference type="NCBI Taxonomy" id="2804194"/>
    <lineage>
        <taxon>Bacteria</taxon>
        <taxon>Pseudomonadati</taxon>
        <taxon>Pseudomonadota</taxon>
        <taxon>Alphaproteobacteria</taxon>
        <taxon>Rhodobacterales</taxon>
        <taxon>Paracoccaceae</taxon>
        <taxon>Szabonella</taxon>
    </lineage>
</organism>
<proteinExistence type="predicted"/>
<dbReference type="SUPFAM" id="SSF54593">
    <property type="entry name" value="Glyoxalase/Bleomycin resistance protein/Dihydroxybiphenyl dioxygenase"/>
    <property type="match status" value="1"/>
</dbReference>
<comment type="caution">
    <text evidence="2">The sequence shown here is derived from an EMBL/GenBank/DDBJ whole genome shotgun (WGS) entry which is preliminary data.</text>
</comment>
<dbReference type="CDD" id="cd07262">
    <property type="entry name" value="VOC_like"/>
    <property type="match status" value="1"/>
</dbReference>